<dbReference type="GO" id="GO:0043190">
    <property type="term" value="C:ATP-binding cassette (ABC) transporter complex"/>
    <property type="evidence" value="ECO:0007669"/>
    <property type="project" value="InterPro"/>
</dbReference>
<dbReference type="NCBIfam" id="TIGR01726">
    <property type="entry name" value="HEQRo_perm_3TM"/>
    <property type="match status" value="1"/>
</dbReference>
<dbReference type="PROSITE" id="PS50928">
    <property type="entry name" value="ABC_TM1"/>
    <property type="match status" value="1"/>
</dbReference>
<comment type="caution">
    <text evidence="11">The sequence shown here is derived from an EMBL/GenBank/DDBJ whole genome shotgun (WGS) entry which is preliminary data.</text>
</comment>
<evidence type="ECO:0000256" key="2">
    <source>
        <dbReference type="ARBA" id="ARBA00022448"/>
    </source>
</evidence>
<organism evidence="11 12">
    <name type="scientific">Aeromicrobium camelliae</name>
    <dbReference type="NCBI Taxonomy" id="1538144"/>
    <lineage>
        <taxon>Bacteria</taxon>
        <taxon>Bacillati</taxon>
        <taxon>Actinomycetota</taxon>
        <taxon>Actinomycetes</taxon>
        <taxon>Propionibacteriales</taxon>
        <taxon>Nocardioidaceae</taxon>
        <taxon>Aeromicrobium</taxon>
    </lineage>
</organism>
<dbReference type="EMBL" id="RQJX01000008">
    <property type="protein sequence ID" value="RQN08202.1"/>
    <property type="molecule type" value="Genomic_DNA"/>
</dbReference>
<dbReference type="Pfam" id="PF00528">
    <property type="entry name" value="BPD_transp_1"/>
    <property type="match status" value="1"/>
</dbReference>
<comment type="subcellular location">
    <subcellularLocation>
        <location evidence="1 8">Cell membrane</location>
        <topology evidence="1 8">Multi-pass membrane protein</topology>
    </subcellularLocation>
</comment>
<evidence type="ECO:0000259" key="10">
    <source>
        <dbReference type="PROSITE" id="PS50928"/>
    </source>
</evidence>
<dbReference type="SUPFAM" id="SSF161098">
    <property type="entry name" value="MetI-like"/>
    <property type="match status" value="1"/>
</dbReference>
<dbReference type="GO" id="GO:0022857">
    <property type="term" value="F:transmembrane transporter activity"/>
    <property type="evidence" value="ECO:0007669"/>
    <property type="project" value="InterPro"/>
</dbReference>
<feature type="transmembrane region" description="Helical" evidence="8">
    <location>
        <begin position="145"/>
        <end position="169"/>
    </location>
</feature>
<evidence type="ECO:0000256" key="3">
    <source>
        <dbReference type="ARBA" id="ARBA00022475"/>
    </source>
</evidence>
<dbReference type="OrthoDB" id="92598at2"/>
<evidence type="ECO:0000313" key="11">
    <source>
        <dbReference type="EMBL" id="RQN08202.1"/>
    </source>
</evidence>
<dbReference type="RefSeq" id="WP_124236598.1">
    <property type="nucleotide sequence ID" value="NZ_JBHUFI010000006.1"/>
</dbReference>
<feature type="transmembrane region" description="Helical" evidence="8">
    <location>
        <begin position="189"/>
        <end position="209"/>
    </location>
</feature>
<proteinExistence type="inferred from homology"/>
<dbReference type="PANTHER" id="PTHR30614">
    <property type="entry name" value="MEMBRANE COMPONENT OF AMINO ACID ABC TRANSPORTER"/>
    <property type="match status" value="1"/>
</dbReference>
<dbReference type="InterPro" id="IPR020846">
    <property type="entry name" value="MFS_dom"/>
</dbReference>
<dbReference type="PANTHER" id="PTHR30614:SF0">
    <property type="entry name" value="L-CYSTINE TRANSPORT SYSTEM PERMEASE PROTEIN TCYL"/>
    <property type="match status" value="1"/>
</dbReference>
<dbReference type="PROSITE" id="PS50850">
    <property type="entry name" value="MFS"/>
    <property type="match status" value="1"/>
</dbReference>
<evidence type="ECO:0000256" key="5">
    <source>
        <dbReference type="ARBA" id="ARBA00022970"/>
    </source>
</evidence>
<feature type="transmembrane region" description="Helical" evidence="8">
    <location>
        <begin position="20"/>
        <end position="44"/>
    </location>
</feature>
<dbReference type="Proteomes" id="UP000275225">
    <property type="component" value="Unassembled WGS sequence"/>
</dbReference>
<evidence type="ECO:0000259" key="9">
    <source>
        <dbReference type="PROSITE" id="PS50850"/>
    </source>
</evidence>
<feature type="domain" description="Major facilitator superfamily (MFS) profile" evidence="9">
    <location>
        <begin position="1"/>
        <end position="221"/>
    </location>
</feature>
<keyword evidence="2 8" id="KW-0813">Transport</keyword>
<keyword evidence="7 8" id="KW-0472">Membrane</keyword>
<keyword evidence="4 8" id="KW-0812">Transmembrane</keyword>
<feature type="domain" description="ABC transmembrane type-1" evidence="10">
    <location>
        <begin position="20"/>
        <end position="208"/>
    </location>
</feature>
<evidence type="ECO:0000256" key="6">
    <source>
        <dbReference type="ARBA" id="ARBA00022989"/>
    </source>
</evidence>
<feature type="transmembrane region" description="Helical" evidence="8">
    <location>
        <begin position="56"/>
        <end position="76"/>
    </location>
</feature>
<gene>
    <name evidence="11" type="ORF">EHW97_07785</name>
</gene>
<dbReference type="Gene3D" id="1.10.3720.10">
    <property type="entry name" value="MetI-like"/>
    <property type="match status" value="1"/>
</dbReference>
<evidence type="ECO:0000256" key="1">
    <source>
        <dbReference type="ARBA" id="ARBA00004651"/>
    </source>
</evidence>
<reference evidence="11 12" key="1">
    <citation type="submission" date="2018-11" db="EMBL/GenBank/DDBJ databases">
        <authorList>
            <person name="Li F."/>
        </authorList>
    </citation>
    <scope>NUCLEOTIDE SEQUENCE [LARGE SCALE GENOMIC DNA]</scope>
    <source>
        <strain evidence="11 12">YS17T</strain>
    </source>
</reference>
<accession>A0A3N6WT59</accession>
<keyword evidence="5" id="KW-0029">Amino-acid transport</keyword>
<keyword evidence="6 8" id="KW-1133">Transmembrane helix</keyword>
<sequence length="221" mass="23883">MKSAIFSDWAEWLPRLLDGLWVSVQVTGLSLIIGLVVGLLLALAAFARTRLLTWPAVLLVEIGRGMPALVMLQLVYFGLPSVGLTLETYAAVVLALSLTTAAYTSEIIRAGLRAVPDGELEAADALGMSRSDVMRFVVIPQGLRIALPTLLGFAILIFQISSLAFSLGLPELLSQAYSIGANTFRYLDVLTLAGLLYLAVTIPAGWLVARFERRLSRHLTT</sequence>
<feature type="transmembrane region" description="Helical" evidence="8">
    <location>
        <begin position="82"/>
        <end position="103"/>
    </location>
</feature>
<evidence type="ECO:0000256" key="4">
    <source>
        <dbReference type="ARBA" id="ARBA00022692"/>
    </source>
</evidence>
<dbReference type="InterPro" id="IPR035906">
    <property type="entry name" value="MetI-like_sf"/>
</dbReference>
<protein>
    <submittedName>
        <fullName evidence="11">Amino acid ABC transporter permease</fullName>
    </submittedName>
</protein>
<evidence type="ECO:0000256" key="8">
    <source>
        <dbReference type="RuleBase" id="RU363032"/>
    </source>
</evidence>
<dbReference type="AlphaFoldDB" id="A0A3N6WT59"/>
<dbReference type="InterPro" id="IPR000515">
    <property type="entry name" value="MetI-like"/>
</dbReference>
<evidence type="ECO:0000256" key="7">
    <source>
        <dbReference type="ARBA" id="ARBA00023136"/>
    </source>
</evidence>
<evidence type="ECO:0000313" key="12">
    <source>
        <dbReference type="Proteomes" id="UP000275225"/>
    </source>
</evidence>
<dbReference type="CDD" id="cd06261">
    <property type="entry name" value="TM_PBP2"/>
    <property type="match status" value="1"/>
</dbReference>
<comment type="similarity">
    <text evidence="8">Belongs to the binding-protein-dependent transport system permease family.</text>
</comment>
<name>A0A3N6WT59_9ACTN</name>
<keyword evidence="3" id="KW-1003">Cell membrane</keyword>
<dbReference type="InterPro" id="IPR043429">
    <property type="entry name" value="ArtM/GltK/GlnP/TcyL/YhdX-like"/>
</dbReference>
<dbReference type="GO" id="GO:0006865">
    <property type="term" value="P:amino acid transport"/>
    <property type="evidence" value="ECO:0007669"/>
    <property type="project" value="UniProtKB-KW"/>
</dbReference>
<keyword evidence="12" id="KW-1185">Reference proteome</keyword>
<dbReference type="InterPro" id="IPR010065">
    <property type="entry name" value="AA_ABC_transptr_permease_3TM"/>
</dbReference>